<dbReference type="NCBIfam" id="TIGR02406">
    <property type="entry name" value="ectoine_EctA"/>
    <property type="match status" value="1"/>
</dbReference>
<dbReference type="PROSITE" id="PS51186">
    <property type="entry name" value="GNAT"/>
    <property type="match status" value="1"/>
</dbReference>
<name>A0A4R6U7P4_9BURK</name>
<feature type="domain" description="N-acetyltransferase" evidence="9">
    <location>
        <begin position="15"/>
        <end position="163"/>
    </location>
</feature>
<comment type="function">
    <text evidence="8">Catalyzes the acetylation of L-2,4-diaminobutyrate (DABA) to gamma-N-acetyl-alpha,gamma-diaminobutyric acid (ADABA) with acetyl coenzyme A.</text>
</comment>
<comment type="similarity">
    <text evidence="2 8">Belongs to the acetyltransferase family. EctA subfamily.</text>
</comment>
<dbReference type="Pfam" id="PF00583">
    <property type="entry name" value="Acetyltransf_1"/>
    <property type="match status" value="1"/>
</dbReference>
<evidence type="ECO:0000256" key="2">
    <source>
        <dbReference type="ARBA" id="ARBA00010712"/>
    </source>
</evidence>
<dbReference type="EC" id="2.3.1.178" evidence="3 8"/>
<dbReference type="Gene3D" id="3.40.630.30">
    <property type="match status" value="1"/>
</dbReference>
<dbReference type="InterPro" id="IPR000182">
    <property type="entry name" value="GNAT_dom"/>
</dbReference>
<evidence type="ECO:0000256" key="1">
    <source>
        <dbReference type="ARBA" id="ARBA00004978"/>
    </source>
</evidence>
<dbReference type="UniPathway" id="UPA00067">
    <property type="reaction ID" value="UER00122"/>
</dbReference>
<comment type="catalytic activity">
    <reaction evidence="7 8">
        <text>L-2,4-diaminobutanoate + acetyl-CoA = (2S)-4-acetamido-2-aminobutanoate + CoA + H(+)</text>
        <dbReference type="Rhea" id="RHEA:16901"/>
        <dbReference type="ChEBI" id="CHEBI:15378"/>
        <dbReference type="ChEBI" id="CHEBI:57287"/>
        <dbReference type="ChEBI" id="CHEBI:57288"/>
        <dbReference type="ChEBI" id="CHEBI:58761"/>
        <dbReference type="ChEBI" id="CHEBI:58929"/>
        <dbReference type="EC" id="2.3.1.178"/>
    </reaction>
</comment>
<evidence type="ECO:0000313" key="10">
    <source>
        <dbReference type="EMBL" id="TDQ42548.1"/>
    </source>
</evidence>
<comment type="pathway">
    <text evidence="1 8">Amine and polyamine biosynthesis; ectoine biosynthesis; L-ectoine from L-aspartate 4-semialdehyde: step 2/3.</text>
</comment>
<dbReference type="EMBL" id="SNYL01000009">
    <property type="protein sequence ID" value="TDQ42548.1"/>
    <property type="molecule type" value="Genomic_DNA"/>
</dbReference>
<gene>
    <name evidence="8" type="primary">ectA</name>
    <name evidence="10" type="ORF">DFR43_109118</name>
</gene>
<dbReference type="InterPro" id="IPR016181">
    <property type="entry name" value="Acyl_CoA_acyltransferase"/>
</dbReference>
<keyword evidence="6 8" id="KW-0012">Acyltransferase</keyword>
<reference evidence="10 11" key="1">
    <citation type="submission" date="2019-03" db="EMBL/GenBank/DDBJ databases">
        <title>Genomic Encyclopedia of Type Strains, Phase IV (KMG-IV): sequencing the most valuable type-strain genomes for metagenomic binning, comparative biology and taxonomic classification.</title>
        <authorList>
            <person name="Goeker M."/>
        </authorList>
    </citation>
    <scope>NUCLEOTIDE SEQUENCE [LARGE SCALE GENOMIC DNA]</scope>
    <source>
        <strain evidence="10 11">DSM 19605</strain>
    </source>
</reference>
<evidence type="ECO:0000256" key="3">
    <source>
        <dbReference type="ARBA" id="ARBA00012355"/>
    </source>
</evidence>
<evidence type="ECO:0000256" key="4">
    <source>
        <dbReference type="ARBA" id="ARBA00017935"/>
    </source>
</evidence>
<evidence type="ECO:0000256" key="6">
    <source>
        <dbReference type="ARBA" id="ARBA00023315"/>
    </source>
</evidence>
<dbReference type="InterPro" id="IPR012772">
    <property type="entry name" value="Ectoine_EctA"/>
</dbReference>
<dbReference type="AlphaFoldDB" id="A0A4R6U7P4"/>
<comment type="caution">
    <text evidence="10">The sequence shown here is derived from an EMBL/GenBank/DDBJ whole genome shotgun (WGS) entry which is preliminary data.</text>
</comment>
<evidence type="ECO:0000259" key="9">
    <source>
        <dbReference type="PROSITE" id="PS51186"/>
    </source>
</evidence>
<dbReference type="GO" id="GO:0033816">
    <property type="term" value="F:diaminobutyrate acetyltransferase activity"/>
    <property type="evidence" value="ECO:0007669"/>
    <property type="project" value="UniProtKB-EC"/>
</dbReference>
<dbReference type="OrthoDB" id="2436196at2"/>
<sequence length="179" mass="19525">MTSTDRTDTPISTSFRFRSARPTDGAALWQLVRATGTLETNSPYFYVLFATDFGATCLLAEAPDGDVAGAVIGYHPPTQPETAFVWQVGVHPRHQGRGLGLALLQHWLALPANARCRWVTATVADDNAASQALFRRLAREHGAGCEVRPHFTPDLFPVEHPAEPLFRIGPIERGTPVPV</sequence>
<dbReference type="GO" id="GO:0019491">
    <property type="term" value="P:ectoine biosynthetic process"/>
    <property type="evidence" value="ECO:0007669"/>
    <property type="project" value="UniProtKB-UniPathway"/>
</dbReference>
<proteinExistence type="inferred from homology"/>
<keyword evidence="11" id="KW-1185">Reference proteome</keyword>
<dbReference type="SUPFAM" id="SSF55729">
    <property type="entry name" value="Acyl-CoA N-acyltransferases (Nat)"/>
    <property type="match status" value="1"/>
</dbReference>
<dbReference type="Proteomes" id="UP000295510">
    <property type="component" value="Unassembled WGS sequence"/>
</dbReference>
<accession>A0A4R6U7P4</accession>
<dbReference type="CDD" id="cd04301">
    <property type="entry name" value="NAT_SF"/>
    <property type="match status" value="1"/>
</dbReference>
<dbReference type="PANTHER" id="PTHR43072">
    <property type="entry name" value="N-ACETYLTRANSFERASE"/>
    <property type="match status" value="1"/>
</dbReference>
<dbReference type="PANTHER" id="PTHR43072:SF23">
    <property type="entry name" value="UPF0039 PROTEIN C11D3.02C"/>
    <property type="match status" value="1"/>
</dbReference>
<keyword evidence="5 8" id="KW-0808">Transferase</keyword>
<evidence type="ECO:0000256" key="5">
    <source>
        <dbReference type="ARBA" id="ARBA00022679"/>
    </source>
</evidence>
<evidence type="ECO:0000256" key="7">
    <source>
        <dbReference type="ARBA" id="ARBA00048924"/>
    </source>
</evidence>
<organism evidence="10 11">
    <name type="scientific">Tepidicella xavieri</name>
    <dbReference type="NCBI Taxonomy" id="360241"/>
    <lineage>
        <taxon>Bacteria</taxon>
        <taxon>Pseudomonadati</taxon>
        <taxon>Pseudomonadota</taxon>
        <taxon>Betaproteobacteria</taxon>
        <taxon>Burkholderiales</taxon>
        <taxon>Tepidicella</taxon>
    </lineage>
</organism>
<protein>
    <recommendedName>
        <fullName evidence="4 8">L-2,4-diaminobutyric acid acetyltransferase</fullName>
        <shortName evidence="8">DABA acetyltransferase</shortName>
        <ecNumber evidence="3 8">2.3.1.178</ecNumber>
    </recommendedName>
</protein>
<evidence type="ECO:0000256" key="8">
    <source>
        <dbReference type="RuleBase" id="RU365045"/>
    </source>
</evidence>
<dbReference type="RefSeq" id="WP_133597841.1">
    <property type="nucleotide sequence ID" value="NZ_SNYL01000009.1"/>
</dbReference>
<evidence type="ECO:0000313" key="11">
    <source>
        <dbReference type="Proteomes" id="UP000295510"/>
    </source>
</evidence>